<accession>D3Q7Z5</accession>
<comment type="catalytic activity">
    <reaction evidence="3">
        <text>a 2'-deoxyribonucleoside 5'-triphosphate + H2O = a 2'-deoxyribonucleoside 5'-phosphate + diphosphate + H(+)</text>
        <dbReference type="Rhea" id="RHEA:44644"/>
        <dbReference type="ChEBI" id="CHEBI:15377"/>
        <dbReference type="ChEBI" id="CHEBI:15378"/>
        <dbReference type="ChEBI" id="CHEBI:33019"/>
        <dbReference type="ChEBI" id="CHEBI:61560"/>
        <dbReference type="ChEBI" id="CHEBI:65317"/>
        <dbReference type="EC" id="3.6.1.9"/>
    </reaction>
</comment>
<comment type="function">
    <text evidence="3">Nucleoside triphosphate pyrophosphatase. May have a dual role in cell division arrest and in preventing the incorporation of modified nucleotides into cellular nucleic acids.</text>
</comment>
<evidence type="ECO:0000313" key="4">
    <source>
        <dbReference type="EMBL" id="ADD40500.1"/>
    </source>
</evidence>
<comment type="cofactor">
    <cofactor evidence="1 3">
        <name>a divalent metal cation</name>
        <dbReference type="ChEBI" id="CHEBI:60240"/>
    </cofactor>
</comment>
<keyword evidence="3" id="KW-0546">Nucleotide metabolism</keyword>
<dbReference type="HAMAP" id="MF_00528">
    <property type="entry name" value="Maf"/>
    <property type="match status" value="1"/>
</dbReference>
<proteinExistence type="inferred from homology"/>
<organism evidence="4 5">
    <name type="scientific">Stackebrandtia nassauensis (strain DSM 44728 / CIP 108903 / NRRL B-16338 / NBRC 102104 / LLR-40K-21)</name>
    <dbReference type="NCBI Taxonomy" id="446470"/>
    <lineage>
        <taxon>Bacteria</taxon>
        <taxon>Bacillati</taxon>
        <taxon>Actinomycetota</taxon>
        <taxon>Actinomycetes</taxon>
        <taxon>Glycomycetales</taxon>
        <taxon>Glycomycetaceae</taxon>
        <taxon>Stackebrandtia</taxon>
    </lineage>
</organism>
<reference evidence="4 5" key="1">
    <citation type="journal article" date="2009" name="Stand. Genomic Sci.">
        <title>Complete genome sequence of Stackebrandtia nassauensis type strain (LLR-40K-21).</title>
        <authorList>
            <person name="Munk C."/>
            <person name="Lapidus A."/>
            <person name="Copeland A."/>
            <person name="Jando M."/>
            <person name="Mayilraj S."/>
            <person name="Glavina Del Rio T."/>
            <person name="Nolan M."/>
            <person name="Chen F."/>
            <person name="Lucas S."/>
            <person name="Tice H."/>
            <person name="Cheng J.F."/>
            <person name="Han C."/>
            <person name="Detter J.C."/>
            <person name="Bruce D."/>
            <person name="Goodwin L."/>
            <person name="Chain P."/>
            <person name="Pitluck S."/>
            <person name="Goker M."/>
            <person name="Ovchinikova G."/>
            <person name="Pati A."/>
            <person name="Ivanova N."/>
            <person name="Mavromatis K."/>
            <person name="Chen A."/>
            <person name="Palaniappan K."/>
            <person name="Land M."/>
            <person name="Hauser L."/>
            <person name="Chang Y.J."/>
            <person name="Jeffries C.D."/>
            <person name="Bristow J."/>
            <person name="Eisen J.A."/>
            <person name="Markowitz V."/>
            <person name="Hugenholtz P."/>
            <person name="Kyrpides N.C."/>
            <person name="Klenk H.P."/>
        </authorList>
    </citation>
    <scope>NUCLEOTIDE SEQUENCE [LARGE SCALE GENOMIC DNA]</scope>
    <source>
        <strain evidence="5">DSM 44728 / CIP 108903 / NRRL B-16338 / NBRC 102104 / LLR-40K-21</strain>
    </source>
</reference>
<dbReference type="KEGG" id="sna:Snas_0788"/>
<dbReference type="Gene3D" id="3.90.950.10">
    <property type="match status" value="1"/>
</dbReference>
<dbReference type="SUPFAM" id="SSF52972">
    <property type="entry name" value="ITPase-like"/>
    <property type="match status" value="1"/>
</dbReference>
<evidence type="ECO:0000313" key="5">
    <source>
        <dbReference type="Proteomes" id="UP000000844"/>
    </source>
</evidence>
<dbReference type="eggNOG" id="COG0424">
    <property type="taxonomic scope" value="Bacteria"/>
</dbReference>
<dbReference type="OrthoDB" id="3527985at2"/>
<dbReference type="CDD" id="cd00555">
    <property type="entry name" value="Maf"/>
    <property type="match status" value="1"/>
</dbReference>
<dbReference type="NCBIfam" id="TIGR00172">
    <property type="entry name" value="maf"/>
    <property type="match status" value="1"/>
</dbReference>
<evidence type="ECO:0000256" key="3">
    <source>
        <dbReference type="HAMAP-Rule" id="MF_00528"/>
    </source>
</evidence>
<dbReference type="STRING" id="446470.Snas_0788"/>
<comment type="similarity">
    <text evidence="3">Belongs to the Maf family.</text>
</comment>
<dbReference type="EMBL" id="CP001778">
    <property type="protein sequence ID" value="ADD40500.1"/>
    <property type="molecule type" value="Genomic_DNA"/>
</dbReference>
<dbReference type="InterPro" id="IPR003697">
    <property type="entry name" value="Maf-like"/>
</dbReference>
<dbReference type="Pfam" id="PF02545">
    <property type="entry name" value="Maf"/>
    <property type="match status" value="1"/>
</dbReference>
<protein>
    <recommendedName>
        <fullName evidence="3">Nucleoside triphosphate pyrophosphatase</fullName>
        <ecNumber evidence="3">3.6.1.9</ecNumber>
    </recommendedName>
    <alternativeName>
        <fullName evidence="3">Nucleotide pyrophosphatase</fullName>
        <shortName evidence="3">Nucleotide PPase</shortName>
    </alternativeName>
</protein>
<comment type="catalytic activity">
    <reaction evidence="3">
        <text>a ribonucleoside 5'-triphosphate + H2O = a ribonucleoside 5'-phosphate + diphosphate + H(+)</text>
        <dbReference type="Rhea" id="RHEA:23996"/>
        <dbReference type="ChEBI" id="CHEBI:15377"/>
        <dbReference type="ChEBI" id="CHEBI:15378"/>
        <dbReference type="ChEBI" id="CHEBI:33019"/>
        <dbReference type="ChEBI" id="CHEBI:58043"/>
        <dbReference type="ChEBI" id="CHEBI:61557"/>
        <dbReference type="EC" id="3.6.1.9"/>
    </reaction>
</comment>
<dbReference type="HOGENOM" id="CLU_040416_1_2_11"/>
<dbReference type="PANTHER" id="PTHR43213:SF5">
    <property type="entry name" value="BIFUNCTIONAL DTTP_UTP PYROPHOSPHATASE_METHYLTRANSFERASE PROTEIN-RELATED"/>
    <property type="match status" value="1"/>
</dbReference>
<dbReference type="AlphaFoldDB" id="D3Q7Z5"/>
<dbReference type="GO" id="GO:0009117">
    <property type="term" value="P:nucleotide metabolic process"/>
    <property type="evidence" value="ECO:0007669"/>
    <property type="project" value="UniProtKB-KW"/>
</dbReference>
<keyword evidence="3" id="KW-0963">Cytoplasm</keyword>
<evidence type="ECO:0000256" key="2">
    <source>
        <dbReference type="ARBA" id="ARBA00022801"/>
    </source>
</evidence>
<keyword evidence="2 3" id="KW-0378">Hydrolase</keyword>
<comment type="subcellular location">
    <subcellularLocation>
        <location evidence="3">Cytoplasm</location>
    </subcellularLocation>
</comment>
<dbReference type="PANTHER" id="PTHR43213">
    <property type="entry name" value="BIFUNCTIONAL DTTP/UTP PYROPHOSPHATASE/METHYLTRANSFERASE PROTEIN-RELATED"/>
    <property type="match status" value="1"/>
</dbReference>
<dbReference type="GO" id="GO:0047429">
    <property type="term" value="F:nucleoside triphosphate diphosphatase activity"/>
    <property type="evidence" value="ECO:0007669"/>
    <property type="project" value="UniProtKB-EC"/>
</dbReference>
<dbReference type="EC" id="3.6.1.9" evidence="3"/>
<dbReference type="Proteomes" id="UP000000844">
    <property type="component" value="Chromosome"/>
</dbReference>
<dbReference type="InterPro" id="IPR029001">
    <property type="entry name" value="ITPase-like_fam"/>
</dbReference>
<dbReference type="RefSeq" id="WP_013016071.1">
    <property type="nucleotide sequence ID" value="NC_013947.1"/>
</dbReference>
<feature type="active site" description="Proton acceptor" evidence="3">
    <location>
        <position position="69"/>
    </location>
</feature>
<evidence type="ECO:0000256" key="1">
    <source>
        <dbReference type="ARBA" id="ARBA00001968"/>
    </source>
</evidence>
<sequence length="199" mass="21335">MRFILASASPARLTVLRGIGFDPEVIVSGVDESTIEEESPGRLCRALAKLKAKAVAATLTEDAYVLGCDSVLEFNGQTYGKAEDAETAVSRWKAMRGKSGVLHTGHCLIDTAKQRRHIRSSSTTVHFADVTDTEIAAYVDSGEPMRVAGAFTIDGLGAPFVERIEGDHGTVVGVSPPLLRQMFTAWGVPISSLWRTESA</sequence>
<comment type="caution">
    <text evidence="3">Lacks conserved residue(s) required for the propagation of feature annotation.</text>
</comment>
<keyword evidence="5" id="KW-1185">Reference proteome</keyword>
<gene>
    <name evidence="4" type="ordered locus">Snas_0788</name>
</gene>
<name>D3Q7Z5_STANL</name>
<dbReference type="GO" id="GO:0005737">
    <property type="term" value="C:cytoplasm"/>
    <property type="evidence" value="ECO:0007669"/>
    <property type="project" value="UniProtKB-SubCell"/>
</dbReference>
<dbReference type="PIRSF" id="PIRSF006305">
    <property type="entry name" value="Maf"/>
    <property type="match status" value="1"/>
</dbReference>